<dbReference type="Proteomes" id="UP000215145">
    <property type="component" value="Unassembled WGS sequence"/>
</dbReference>
<dbReference type="GO" id="GO:0031460">
    <property type="term" value="P:glycine betaine transport"/>
    <property type="evidence" value="ECO:0007669"/>
    <property type="project" value="TreeGrafter"/>
</dbReference>
<organism evidence="9 10">
    <name type="scientific">Paenibacillus herberti</name>
    <dbReference type="NCBI Taxonomy" id="1619309"/>
    <lineage>
        <taxon>Bacteria</taxon>
        <taxon>Bacillati</taxon>
        <taxon>Bacillota</taxon>
        <taxon>Bacilli</taxon>
        <taxon>Bacillales</taxon>
        <taxon>Paenibacillaceae</taxon>
        <taxon>Paenibacillus</taxon>
    </lineage>
</organism>
<feature type="compositionally biased region" description="Low complexity" evidence="7">
    <location>
        <begin position="232"/>
        <end position="241"/>
    </location>
</feature>
<evidence type="ECO:0000256" key="6">
    <source>
        <dbReference type="RuleBase" id="RU363032"/>
    </source>
</evidence>
<keyword evidence="4 6" id="KW-1133">Transmembrane helix</keyword>
<accession>A0A229NTG5</accession>
<dbReference type="Gene3D" id="1.10.3720.10">
    <property type="entry name" value="MetI-like"/>
    <property type="match status" value="1"/>
</dbReference>
<protein>
    <submittedName>
        <fullName evidence="9">Amino acid ABC transporter permease</fullName>
    </submittedName>
</protein>
<evidence type="ECO:0000256" key="4">
    <source>
        <dbReference type="ARBA" id="ARBA00022989"/>
    </source>
</evidence>
<reference evidence="9 10" key="1">
    <citation type="submission" date="2017-07" db="EMBL/GenBank/DDBJ databases">
        <title>Paenibacillus herberti R33 genome sequencing and assembly.</title>
        <authorList>
            <person name="Su W."/>
        </authorList>
    </citation>
    <scope>NUCLEOTIDE SEQUENCE [LARGE SCALE GENOMIC DNA]</scope>
    <source>
        <strain evidence="9 10">R33</strain>
    </source>
</reference>
<comment type="subcellular location">
    <subcellularLocation>
        <location evidence="6">Cell membrane</location>
        <topology evidence="6">Multi-pass membrane protein</topology>
    </subcellularLocation>
    <subcellularLocation>
        <location evidence="1">Membrane</location>
        <topology evidence="1">Multi-pass membrane protein</topology>
    </subcellularLocation>
</comment>
<evidence type="ECO:0000313" key="10">
    <source>
        <dbReference type="Proteomes" id="UP000215145"/>
    </source>
</evidence>
<feature type="transmembrane region" description="Helical" evidence="6">
    <location>
        <begin position="147"/>
        <end position="167"/>
    </location>
</feature>
<proteinExistence type="inferred from homology"/>
<dbReference type="SUPFAM" id="SSF161098">
    <property type="entry name" value="MetI-like"/>
    <property type="match status" value="1"/>
</dbReference>
<dbReference type="PANTHER" id="PTHR30177:SF4">
    <property type="entry name" value="OSMOPROTECTANT IMPORT PERMEASE PROTEIN OSMW"/>
    <property type="match status" value="1"/>
</dbReference>
<evidence type="ECO:0000313" key="9">
    <source>
        <dbReference type="EMBL" id="OXM13193.1"/>
    </source>
</evidence>
<dbReference type="PROSITE" id="PS50928">
    <property type="entry name" value="ABC_TM1"/>
    <property type="match status" value="1"/>
</dbReference>
<evidence type="ECO:0000256" key="1">
    <source>
        <dbReference type="ARBA" id="ARBA00004141"/>
    </source>
</evidence>
<dbReference type="InterPro" id="IPR035906">
    <property type="entry name" value="MetI-like_sf"/>
</dbReference>
<evidence type="ECO:0000259" key="8">
    <source>
        <dbReference type="PROSITE" id="PS50928"/>
    </source>
</evidence>
<feature type="domain" description="ABC transmembrane type-1" evidence="8">
    <location>
        <begin position="26"/>
        <end position="209"/>
    </location>
</feature>
<keyword evidence="3 6" id="KW-0812">Transmembrane</keyword>
<dbReference type="AlphaFoldDB" id="A0A229NTG5"/>
<evidence type="ECO:0000256" key="5">
    <source>
        <dbReference type="ARBA" id="ARBA00023136"/>
    </source>
</evidence>
<keyword evidence="10" id="KW-1185">Reference proteome</keyword>
<feature type="region of interest" description="Disordered" evidence="7">
    <location>
        <begin position="216"/>
        <end position="249"/>
    </location>
</feature>
<dbReference type="FunFam" id="1.10.3720.10:FF:000001">
    <property type="entry name" value="Glycine betaine ABC transporter, permease"/>
    <property type="match status" value="1"/>
</dbReference>
<name>A0A229NTG5_9BACL</name>
<dbReference type="InterPro" id="IPR000515">
    <property type="entry name" value="MetI-like"/>
</dbReference>
<dbReference type="RefSeq" id="WP_089526922.1">
    <property type="nucleotide sequence ID" value="NZ_NMUQ01000004.1"/>
</dbReference>
<feature type="transmembrane region" description="Helical" evidence="6">
    <location>
        <begin position="61"/>
        <end position="86"/>
    </location>
</feature>
<gene>
    <name evidence="9" type="ORF">CGZ75_23835</name>
</gene>
<dbReference type="GO" id="GO:0005886">
    <property type="term" value="C:plasma membrane"/>
    <property type="evidence" value="ECO:0007669"/>
    <property type="project" value="UniProtKB-SubCell"/>
</dbReference>
<feature type="transmembrane region" description="Helical" evidence="6">
    <location>
        <begin position="187"/>
        <end position="208"/>
    </location>
</feature>
<dbReference type="EMBL" id="NMUQ01000004">
    <property type="protein sequence ID" value="OXM13193.1"/>
    <property type="molecule type" value="Genomic_DNA"/>
</dbReference>
<dbReference type="InterPro" id="IPR051204">
    <property type="entry name" value="ABC_transp_perm/SBD"/>
</dbReference>
<comment type="caution">
    <text evidence="9">The sequence shown here is derived from an EMBL/GenBank/DDBJ whole genome shotgun (WGS) entry which is preliminary data.</text>
</comment>
<evidence type="ECO:0000256" key="3">
    <source>
        <dbReference type="ARBA" id="ARBA00022692"/>
    </source>
</evidence>
<evidence type="ECO:0000256" key="2">
    <source>
        <dbReference type="ARBA" id="ARBA00022448"/>
    </source>
</evidence>
<dbReference type="OrthoDB" id="9801163at2"/>
<keyword evidence="5 6" id="KW-0472">Membrane</keyword>
<dbReference type="Pfam" id="PF00528">
    <property type="entry name" value="BPD_transp_1"/>
    <property type="match status" value="1"/>
</dbReference>
<sequence length="249" mass="26535">MPDTSVNFVDFVDYFWRNRGLMGEYFLQHVQMVTLGVLLALLVGVPLGVLCMKSRWLSRIILSITGILQVLPSLAMLVLLMLWMGLGNTTVTVGLFLYSLNPIVRNTYVGLQQVSSSLIDAARGVGMNRWQQLWRVRVPLALPYMMTGLRVAAVIAIGVATIAPLVGGDGLGRELYAGINGQNSLRIYAGAIPAALLAIVADIGLGALQRRLDPAHRSARASSKRGSGGSSSGKAAADKAVPPVPKAQG</sequence>
<comment type="similarity">
    <text evidence="6">Belongs to the binding-protein-dependent transport system permease family.</text>
</comment>
<keyword evidence="2 6" id="KW-0813">Transport</keyword>
<dbReference type="PANTHER" id="PTHR30177">
    <property type="entry name" value="GLYCINE BETAINE/L-PROLINE TRANSPORT SYSTEM PERMEASE PROTEIN PROW"/>
    <property type="match status" value="1"/>
</dbReference>
<evidence type="ECO:0000256" key="7">
    <source>
        <dbReference type="SAM" id="MobiDB-lite"/>
    </source>
</evidence>
<dbReference type="GO" id="GO:0055085">
    <property type="term" value="P:transmembrane transport"/>
    <property type="evidence" value="ECO:0007669"/>
    <property type="project" value="InterPro"/>
</dbReference>
<feature type="transmembrane region" description="Helical" evidence="6">
    <location>
        <begin position="26"/>
        <end position="49"/>
    </location>
</feature>
<dbReference type="CDD" id="cd06261">
    <property type="entry name" value="TM_PBP2"/>
    <property type="match status" value="1"/>
</dbReference>